<keyword evidence="4" id="KW-1185">Reference proteome</keyword>
<dbReference type="EMBL" id="MAVT02001020">
    <property type="protein sequence ID" value="POS72346.1"/>
    <property type="molecule type" value="Genomic_DNA"/>
</dbReference>
<feature type="region of interest" description="Disordered" evidence="1">
    <location>
        <begin position="321"/>
        <end position="363"/>
    </location>
</feature>
<feature type="region of interest" description="Disordered" evidence="1">
    <location>
        <begin position="135"/>
        <end position="157"/>
    </location>
</feature>
<dbReference type="Proteomes" id="UP000094444">
    <property type="component" value="Unassembled WGS sequence"/>
</dbReference>
<dbReference type="OrthoDB" id="2142759at2759"/>
<name>A0A2P5HQ05_DIAHE</name>
<protein>
    <recommendedName>
        <fullName evidence="2">HNH nuclease domain-containing protein</fullName>
    </recommendedName>
</protein>
<dbReference type="AlphaFoldDB" id="A0A2P5HQ05"/>
<gene>
    <name evidence="3" type="ORF">DHEL01_v209257</name>
</gene>
<organism evidence="3 4">
    <name type="scientific">Diaporthe helianthi</name>
    <dbReference type="NCBI Taxonomy" id="158607"/>
    <lineage>
        <taxon>Eukaryota</taxon>
        <taxon>Fungi</taxon>
        <taxon>Dikarya</taxon>
        <taxon>Ascomycota</taxon>
        <taxon>Pezizomycotina</taxon>
        <taxon>Sordariomycetes</taxon>
        <taxon>Sordariomycetidae</taxon>
        <taxon>Diaporthales</taxon>
        <taxon>Diaporthaceae</taxon>
        <taxon>Diaporthe</taxon>
    </lineage>
</organism>
<feature type="region of interest" description="Disordered" evidence="1">
    <location>
        <begin position="407"/>
        <end position="466"/>
    </location>
</feature>
<feature type="compositionally biased region" description="Acidic residues" evidence="1">
    <location>
        <begin position="407"/>
        <end position="417"/>
    </location>
</feature>
<comment type="caution">
    <text evidence="3">The sequence shown here is derived from an EMBL/GenBank/DDBJ whole genome shotgun (WGS) entry which is preliminary data.</text>
</comment>
<dbReference type="Pfam" id="PF13391">
    <property type="entry name" value="HNH_2"/>
    <property type="match status" value="1"/>
</dbReference>
<feature type="domain" description="HNH nuclease" evidence="2">
    <location>
        <begin position="162"/>
        <end position="224"/>
    </location>
</feature>
<evidence type="ECO:0000259" key="2">
    <source>
        <dbReference type="Pfam" id="PF13391"/>
    </source>
</evidence>
<dbReference type="STRING" id="158607.A0A2P5HQ05"/>
<evidence type="ECO:0000256" key="1">
    <source>
        <dbReference type="SAM" id="MobiDB-lite"/>
    </source>
</evidence>
<proteinExistence type="predicted"/>
<reference evidence="3" key="1">
    <citation type="submission" date="2017-09" db="EMBL/GenBank/DDBJ databases">
        <title>Polyketide synthases of a Diaporthe helianthi virulent isolate.</title>
        <authorList>
            <person name="Baroncelli R."/>
        </authorList>
    </citation>
    <scope>NUCLEOTIDE SEQUENCE [LARGE SCALE GENOMIC DNA]</scope>
    <source>
        <strain evidence="3">7/96</strain>
    </source>
</reference>
<evidence type="ECO:0000313" key="3">
    <source>
        <dbReference type="EMBL" id="POS72346.1"/>
    </source>
</evidence>
<dbReference type="InParanoid" id="A0A2P5HQ05"/>
<feature type="compositionally biased region" description="Polar residues" evidence="1">
    <location>
        <begin position="438"/>
        <end position="448"/>
    </location>
</feature>
<evidence type="ECO:0000313" key="4">
    <source>
        <dbReference type="Proteomes" id="UP000094444"/>
    </source>
</evidence>
<accession>A0A2P5HQ05</accession>
<sequence>MDRVTVRQRFNSQTIRPPIARTIAFRHPGYTVDDELFKLPRLDSSPRTGEATGVHHSTALLACQIIANNAFDGYLTTDRDGNHRVSPTVGPDGVLLEDDYWFHVPADGREDDGVYPVVPRFEEWRFPHSHMGSLTWDPRTPTTPAVDPFSTEPLAPPPSRRCVLSNNAYATQRAHIVPTGQAKWFLENNMKRYSVERLFIHAEQNKVSLRHDFHKLWDDFVFALVPKDGGQNFVVQMLGVPSAAASEFASEWHNRPVQEGALDGVQPAFLFAKFAQAVFMLFKPFVAFPSERRYVATCQTGSDDKVEVKTVWLSISTLNQKYSGGGSRSASVSSKKRSQSQVSEEEADSNGQVRKRPRMWSSVLDSEEEDEDDWFEMNLAGLDEFGGLDHQDSWFREAGRHCDDLGDDLGDELGEEEERGRSRKRRRRRERSEHTVETLPSLTDTSAVGDTDVDEMGGSGTLPSIESLTTHLSGKSAAVASDVPFTEHPT</sequence>
<dbReference type="InterPro" id="IPR003615">
    <property type="entry name" value="HNH_nuc"/>
</dbReference>